<name>A0A5B8CSC5_9PROT</name>
<dbReference type="KEGG" id="mmec:FIU01_06500"/>
<sequence>MQIAYFTSSYPRATDTFIQREVIGLRASGVEVLTSALRQPEGANNVSPLILNERKQTTYFLPASPLKLIQLNVKYLLSATCSYFKTLKLAFKTRRPGVKGTLYQLFYFQEALLLANYLQQNNVQHVHNHFGDSSGMVTMLASQLSGVGYSVTFHGPHIFFEPTLLALREKVKHAKFIVCISNYCRSQMMLFSDAEDWHKLQIVHCGVDVDQYPYAQVKTQAAADTPVKLLYVGRLAAEKGVPVLLRSLIALKNEGHRFHLTLLGDGPERAALETAVKQHGLTQMVHFGGFASQETVRDTLLDSDVFILPSFAEGVPVSLMEAMACGVPVIGTNVGGVTELIEHCVSGMVVAPSDEVALKSAILCYITQPELRETVRSAARNTIESNFNFKVEVNKLEHLIREQLQS</sequence>
<organism evidence="3 4">
    <name type="scientific">Methylophilus medardicus</name>
    <dbReference type="NCBI Taxonomy" id="2588534"/>
    <lineage>
        <taxon>Bacteria</taxon>
        <taxon>Pseudomonadati</taxon>
        <taxon>Pseudomonadota</taxon>
        <taxon>Betaproteobacteria</taxon>
        <taxon>Nitrosomonadales</taxon>
        <taxon>Methylophilaceae</taxon>
        <taxon>Methylophilus</taxon>
    </lineage>
</organism>
<evidence type="ECO:0000313" key="3">
    <source>
        <dbReference type="EMBL" id="QDC44203.1"/>
    </source>
</evidence>
<dbReference type="Pfam" id="PF13439">
    <property type="entry name" value="Glyco_transf_4"/>
    <property type="match status" value="1"/>
</dbReference>
<dbReference type="GO" id="GO:0016757">
    <property type="term" value="F:glycosyltransferase activity"/>
    <property type="evidence" value="ECO:0007669"/>
    <property type="project" value="InterPro"/>
</dbReference>
<keyword evidence="4" id="KW-1185">Reference proteome</keyword>
<dbReference type="Pfam" id="PF00534">
    <property type="entry name" value="Glycos_transf_1"/>
    <property type="match status" value="1"/>
</dbReference>
<dbReference type="InterPro" id="IPR001296">
    <property type="entry name" value="Glyco_trans_1"/>
</dbReference>
<dbReference type="SUPFAM" id="SSF53756">
    <property type="entry name" value="UDP-Glycosyltransferase/glycogen phosphorylase"/>
    <property type="match status" value="1"/>
</dbReference>
<evidence type="ECO:0000259" key="1">
    <source>
        <dbReference type="Pfam" id="PF00534"/>
    </source>
</evidence>
<dbReference type="RefSeq" id="WP_140003535.1">
    <property type="nucleotide sequence ID" value="NZ_CP040946.1"/>
</dbReference>
<dbReference type="InterPro" id="IPR028098">
    <property type="entry name" value="Glyco_trans_4-like_N"/>
</dbReference>
<accession>A0A5B8CSC5</accession>
<keyword evidence="3" id="KW-0808">Transferase</keyword>
<feature type="domain" description="Glycosyl transferase family 1" evidence="1">
    <location>
        <begin position="220"/>
        <end position="381"/>
    </location>
</feature>
<reference evidence="4" key="1">
    <citation type="journal article" date="2019" name="ISME J.">
        <title>Evolution in action: habitat transition from sediment to the pelagial leads to genome streamlining in Methylophilaceae.</title>
        <authorList>
            <person name="Salcher M."/>
            <person name="Schaefle D."/>
            <person name="Kaspar M."/>
            <person name="Neuenschwander S.M."/>
            <person name="Ghai R."/>
        </authorList>
    </citation>
    <scope>NUCLEOTIDE SEQUENCE [LARGE SCALE GENOMIC DNA]</scope>
    <source>
        <strain evidence="4">MMS-M-51</strain>
    </source>
</reference>
<dbReference type="OrthoDB" id="9177777at2"/>
<dbReference type="EMBL" id="CP040946">
    <property type="protein sequence ID" value="QDC44203.1"/>
    <property type="molecule type" value="Genomic_DNA"/>
</dbReference>
<feature type="domain" description="Glycosyltransferase subfamily 4-like N-terminal" evidence="2">
    <location>
        <begin position="104"/>
        <end position="211"/>
    </location>
</feature>
<dbReference type="Gene3D" id="3.40.50.2000">
    <property type="entry name" value="Glycogen Phosphorylase B"/>
    <property type="match status" value="2"/>
</dbReference>
<protein>
    <submittedName>
        <fullName evidence="3">Glycosyltransferase family 4 protein</fullName>
    </submittedName>
</protein>
<evidence type="ECO:0000259" key="2">
    <source>
        <dbReference type="Pfam" id="PF13439"/>
    </source>
</evidence>
<dbReference type="CDD" id="cd03801">
    <property type="entry name" value="GT4_PimA-like"/>
    <property type="match status" value="1"/>
</dbReference>
<dbReference type="PANTHER" id="PTHR45947">
    <property type="entry name" value="SULFOQUINOVOSYL TRANSFERASE SQD2"/>
    <property type="match status" value="1"/>
</dbReference>
<dbReference type="AlphaFoldDB" id="A0A5B8CSC5"/>
<proteinExistence type="predicted"/>
<dbReference type="PANTHER" id="PTHR45947:SF15">
    <property type="entry name" value="TEICHURONIC ACID BIOSYNTHESIS GLYCOSYLTRANSFERASE TUAC-RELATED"/>
    <property type="match status" value="1"/>
</dbReference>
<dbReference type="Proteomes" id="UP000311008">
    <property type="component" value="Chromosome"/>
</dbReference>
<dbReference type="InterPro" id="IPR050194">
    <property type="entry name" value="Glycosyltransferase_grp1"/>
</dbReference>
<evidence type="ECO:0000313" key="4">
    <source>
        <dbReference type="Proteomes" id="UP000311008"/>
    </source>
</evidence>
<gene>
    <name evidence="3" type="ORF">FIU01_06500</name>
</gene>